<evidence type="ECO:0000313" key="9">
    <source>
        <dbReference type="EMBL" id="CAE4563942.1"/>
    </source>
</evidence>
<evidence type="ECO:0000256" key="5">
    <source>
        <dbReference type="ARBA" id="ARBA00023065"/>
    </source>
</evidence>
<evidence type="ECO:0000256" key="3">
    <source>
        <dbReference type="ARBA" id="ARBA00022692"/>
    </source>
</evidence>
<keyword evidence="2" id="KW-0813">Transport</keyword>
<organism evidence="9">
    <name type="scientific">Alexandrium monilatum</name>
    <dbReference type="NCBI Taxonomy" id="311494"/>
    <lineage>
        <taxon>Eukaryota</taxon>
        <taxon>Sar</taxon>
        <taxon>Alveolata</taxon>
        <taxon>Dinophyceae</taxon>
        <taxon>Gonyaulacales</taxon>
        <taxon>Pyrocystaceae</taxon>
        <taxon>Alexandrium</taxon>
    </lineage>
</organism>
<evidence type="ECO:0000256" key="1">
    <source>
        <dbReference type="ARBA" id="ARBA00004141"/>
    </source>
</evidence>
<keyword evidence="4 8" id="KW-1133">Transmembrane helix</keyword>
<feature type="compositionally biased region" description="Low complexity" evidence="7">
    <location>
        <begin position="461"/>
        <end position="472"/>
    </location>
</feature>
<protein>
    <recommendedName>
        <fullName evidence="10">Bestrophin homolog</fullName>
    </recommendedName>
</protein>
<evidence type="ECO:0000256" key="8">
    <source>
        <dbReference type="SAM" id="Phobius"/>
    </source>
</evidence>
<feature type="compositionally biased region" description="Low complexity" evidence="7">
    <location>
        <begin position="379"/>
        <end position="396"/>
    </location>
</feature>
<proteinExistence type="predicted"/>
<feature type="transmembrane region" description="Helical" evidence="8">
    <location>
        <begin position="249"/>
        <end position="269"/>
    </location>
</feature>
<gene>
    <name evidence="9" type="ORF">AMON00008_LOCUS3561</name>
</gene>
<feature type="compositionally biased region" description="Low complexity" evidence="7">
    <location>
        <begin position="429"/>
        <end position="439"/>
    </location>
</feature>
<dbReference type="PANTHER" id="PTHR33281:SF20">
    <property type="match status" value="1"/>
</dbReference>
<evidence type="ECO:0000256" key="7">
    <source>
        <dbReference type="SAM" id="MobiDB-lite"/>
    </source>
</evidence>
<reference evidence="9" key="1">
    <citation type="submission" date="2021-01" db="EMBL/GenBank/DDBJ databases">
        <authorList>
            <person name="Corre E."/>
            <person name="Pelletier E."/>
            <person name="Niang G."/>
            <person name="Scheremetjew M."/>
            <person name="Finn R."/>
            <person name="Kale V."/>
            <person name="Holt S."/>
            <person name="Cochrane G."/>
            <person name="Meng A."/>
            <person name="Brown T."/>
            <person name="Cohen L."/>
        </authorList>
    </citation>
    <scope>NUCLEOTIDE SEQUENCE</scope>
    <source>
        <strain evidence="9">CCMP3105</strain>
    </source>
</reference>
<sequence length="486" mass="52405">MLEYDAGYWGMAQLVSLRGSVLPKTLVWSLPAGLLAMCVHALPGSGIDQSWSSFMAAWSGYSFVLGTLIVFRINQAYSRYWESATLVHQLRGRWFNSISCLFSFCSSDASKAADVVKFQHTTARFMSMLYCAAVQQLSENNSNMEVLDMGDMDEDSLVFLRSASDKCEVLMQWLQKTIVEAQYSGTLAVQPPILAMTFGDLNGGVVNLNNVRKVRDIPFPFPYAQMTVVLLLIHVMTTPLIAAVVVKSFFLAGLSAFVTVTAYMGTFYITREIEQPFGTNENDLPLSEILRDLNTSLCTLIEQQVHPPPTFDFSVSKVRTIRASGLVQGLKPTYATSFDGKKRSRYSRTATMASVEVELDQRASVDEVELPPVGATQSAPGEPQLLQGGPPEGPLLQAAGAVRSKTDGLFDSGVIEASSGGHSPGAGGAAASRPPGRAAEVPGASSPRGSKGREAAGVPGGRRSSSDDGISSPDREMAQPLREHPR</sequence>
<feature type="transmembrane region" description="Helical" evidence="8">
    <location>
        <begin position="221"/>
        <end position="243"/>
    </location>
</feature>
<name>A0A7S4V4H7_9DINO</name>
<evidence type="ECO:0000256" key="4">
    <source>
        <dbReference type="ARBA" id="ARBA00022989"/>
    </source>
</evidence>
<keyword evidence="3 8" id="KW-0812">Transmembrane</keyword>
<dbReference type="GO" id="GO:0016020">
    <property type="term" value="C:membrane"/>
    <property type="evidence" value="ECO:0007669"/>
    <property type="project" value="UniProtKB-SubCell"/>
</dbReference>
<dbReference type="AlphaFoldDB" id="A0A7S4V4H7"/>
<evidence type="ECO:0008006" key="10">
    <source>
        <dbReference type="Google" id="ProtNLM"/>
    </source>
</evidence>
<feature type="transmembrane region" description="Helical" evidence="8">
    <location>
        <begin position="54"/>
        <end position="73"/>
    </location>
</feature>
<dbReference type="GO" id="GO:0005254">
    <property type="term" value="F:chloride channel activity"/>
    <property type="evidence" value="ECO:0007669"/>
    <property type="project" value="InterPro"/>
</dbReference>
<dbReference type="InterPro" id="IPR044669">
    <property type="entry name" value="YneE/VCCN1/2-like"/>
</dbReference>
<evidence type="ECO:0000256" key="6">
    <source>
        <dbReference type="ARBA" id="ARBA00023136"/>
    </source>
</evidence>
<feature type="region of interest" description="Disordered" evidence="7">
    <location>
        <begin position="372"/>
        <end position="396"/>
    </location>
</feature>
<keyword evidence="6 8" id="KW-0472">Membrane</keyword>
<keyword evidence="5" id="KW-0406">Ion transport</keyword>
<comment type="subcellular location">
    <subcellularLocation>
        <location evidence="1">Membrane</location>
        <topology evidence="1">Multi-pass membrane protein</topology>
    </subcellularLocation>
</comment>
<dbReference type="PANTHER" id="PTHR33281">
    <property type="entry name" value="UPF0187 PROTEIN YNEE"/>
    <property type="match status" value="1"/>
</dbReference>
<evidence type="ECO:0000256" key="2">
    <source>
        <dbReference type="ARBA" id="ARBA00022448"/>
    </source>
</evidence>
<dbReference type="EMBL" id="HBNR01005336">
    <property type="protein sequence ID" value="CAE4563942.1"/>
    <property type="molecule type" value="Transcribed_RNA"/>
</dbReference>
<feature type="compositionally biased region" description="Basic and acidic residues" evidence="7">
    <location>
        <begin position="473"/>
        <end position="486"/>
    </location>
</feature>
<accession>A0A7S4V4H7</accession>
<dbReference type="Pfam" id="PF25539">
    <property type="entry name" value="Bestrophin_2"/>
    <property type="match status" value="1"/>
</dbReference>
<feature type="region of interest" description="Disordered" evidence="7">
    <location>
        <begin position="412"/>
        <end position="486"/>
    </location>
</feature>